<dbReference type="EMBL" id="MU839006">
    <property type="protein sequence ID" value="KAK1767977.1"/>
    <property type="molecule type" value="Genomic_DNA"/>
</dbReference>
<accession>A0AAJ0C3E8</accession>
<dbReference type="RefSeq" id="XP_060284190.1">
    <property type="nucleotide sequence ID" value="XM_060427653.1"/>
</dbReference>
<name>A0AAJ0C3E8_9PEZI</name>
<organism evidence="1 2">
    <name type="scientific">Phialemonium atrogriseum</name>
    <dbReference type="NCBI Taxonomy" id="1093897"/>
    <lineage>
        <taxon>Eukaryota</taxon>
        <taxon>Fungi</taxon>
        <taxon>Dikarya</taxon>
        <taxon>Ascomycota</taxon>
        <taxon>Pezizomycotina</taxon>
        <taxon>Sordariomycetes</taxon>
        <taxon>Sordariomycetidae</taxon>
        <taxon>Cephalothecales</taxon>
        <taxon>Cephalothecaceae</taxon>
        <taxon>Phialemonium</taxon>
    </lineage>
</organism>
<comment type="caution">
    <text evidence="1">The sequence shown here is derived from an EMBL/GenBank/DDBJ whole genome shotgun (WGS) entry which is preliminary data.</text>
</comment>
<evidence type="ECO:0000313" key="2">
    <source>
        <dbReference type="Proteomes" id="UP001244011"/>
    </source>
</evidence>
<protein>
    <submittedName>
        <fullName evidence="1">Uncharacterized protein</fullName>
    </submittedName>
</protein>
<reference evidence="1" key="1">
    <citation type="submission" date="2023-06" db="EMBL/GenBank/DDBJ databases">
        <title>Genome-scale phylogeny and comparative genomics of the fungal order Sordariales.</title>
        <authorList>
            <consortium name="Lawrence Berkeley National Laboratory"/>
            <person name="Hensen N."/>
            <person name="Bonometti L."/>
            <person name="Westerberg I."/>
            <person name="Brannstrom I.O."/>
            <person name="Guillou S."/>
            <person name="Cros-Aarteil S."/>
            <person name="Calhoun S."/>
            <person name="Haridas S."/>
            <person name="Kuo A."/>
            <person name="Mondo S."/>
            <person name="Pangilinan J."/>
            <person name="Riley R."/>
            <person name="Labutti K."/>
            <person name="Andreopoulos B."/>
            <person name="Lipzen A."/>
            <person name="Chen C."/>
            <person name="Yanf M."/>
            <person name="Daum C."/>
            <person name="Ng V."/>
            <person name="Clum A."/>
            <person name="Steindorff A."/>
            <person name="Ohm R."/>
            <person name="Martin F."/>
            <person name="Silar P."/>
            <person name="Natvig D."/>
            <person name="Lalanne C."/>
            <person name="Gautier V."/>
            <person name="Ament-Velasquez S.L."/>
            <person name="Kruys A."/>
            <person name="Hutchinson M.I."/>
            <person name="Powell A.J."/>
            <person name="Barry K."/>
            <person name="Miller A.N."/>
            <person name="Grigoriev I.V."/>
            <person name="Debuchy R."/>
            <person name="Gladieux P."/>
            <person name="Thoren M.H."/>
            <person name="Johannesson H."/>
        </authorList>
    </citation>
    <scope>NUCLEOTIDE SEQUENCE</scope>
    <source>
        <strain evidence="1">8032-3</strain>
    </source>
</reference>
<gene>
    <name evidence="1" type="ORF">QBC33DRAFT_535856</name>
</gene>
<proteinExistence type="predicted"/>
<dbReference type="AlphaFoldDB" id="A0AAJ0C3E8"/>
<sequence length="203" mass="22035">MVLSADAEQLREAEVLAARAYTCCVCLAAGAAERVSFALCGHGVWGYEEEAGELSAAVPDGEGVVRGGFMGSPTPVWGCGCAKLLSTMCQAHRLMHAELWLTQVRLMNEWIVGKYGRKVCPLCHVKGRPAVNEFNFEGQLGGEGVDKLAWACVSCQEFVVVPRNLGKGLLPGIETMVIDVNSYYRRSSEIYTSGTREGWVPQM</sequence>
<keyword evidence="2" id="KW-1185">Reference proteome</keyword>
<evidence type="ECO:0000313" key="1">
    <source>
        <dbReference type="EMBL" id="KAK1767977.1"/>
    </source>
</evidence>
<dbReference type="GeneID" id="85310840"/>
<dbReference type="Proteomes" id="UP001244011">
    <property type="component" value="Unassembled WGS sequence"/>
</dbReference>